<evidence type="ECO:0000313" key="4">
    <source>
        <dbReference type="Proteomes" id="UP000808372"/>
    </source>
</evidence>
<evidence type="ECO:0000256" key="3">
    <source>
        <dbReference type="SAM" id="SignalP"/>
    </source>
</evidence>
<dbReference type="Proteomes" id="UP000808372">
    <property type="component" value="Chromosome 3"/>
</dbReference>
<reference evidence="5" key="1">
    <citation type="submission" date="2025-08" db="UniProtKB">
        <authorList>
            <consortium name="RefSeq"/>
        </authorList>
    </citation>
    <scope>IDENTIFICATION</scope>
    <source>
        <tissue evidence="5">White muscle</tissue>
    </source>
</reference>
<sequence>MMRGTLISLALCLPHLFPTLGLHSTIAASPSATETTTTALDLSISTPTSDPLMLPLSTTENHPGRTSGTFKTQLKKSTSLAAVNNSGRMTQGRGILRTGTATYATTAVQKSNRHTTAGDLRKETESHNHHETLPFSRHTASPTTDHPSTTTLPREEGTEYHDSSNTEIARELNTPNSIETWAADTSNDSRLAKPHLNRSQAADQHTATQGLETASGDYDTTKRDFFTITPTSRVTGLNRGKQSKANSVATTTTDSPTYTVTRPGLYEHMTVTYRATSYKTQPDDTSQSKDHTTATVSIPHADNSTTPYINANTFTDNDTDNYTNTLSYSNTTTSNNRNTTVHLNKTTHTHSLRHNHTISGHDNRLNNTTENNVHYRPECGEADERSPSLPPGSTRLVCFIVLWALGLTASVFLGLTVFLSVRLSVQRERERRARRGGEKVSGVDLENLWVDQISSVEERVEFWYANGSTMGPDHKRRERVKERVRREQRRQKGIECDNLWTQPKVTLEDITDFWYANGSAVPEETTDQTLLETCV</sequence>
<dbReference type="RefSeq" id="XP_038835144.1">
    <property type="nucleotide sequence ID" value="XM_038979216.1"/>
</dbReference>
<feature type="region of interest" description="Disordered" evidence="1">
    <location>
        <begin position="236"/>
        <end position="256"/>
    </location>
</feature>
<dbReference type="KEGG" id="snh:120032939"/>
<gene>
    <name evidence="5" type="primary">si:ch73-248e21.5</name>
</gene>
<feature type="region of interest" description="Disordered" evidence="1">
    <location>
        <begin position="279"/>
        <end position="308"/>
    </location>
</feature>
<keyword evidence="3" id="KW-0732">Signal</keyword>
<keyword evidence="4" id="KW-1185">Reference proteome</keyword>
<feature type="signal peptide" evidence="3">
    <location>
        <begin position="1"/>
        <end position="21"/>
    </location>
</feature>
<dbReference type="GeneID" id="120032939"/>
<feature type="chain" id="PRO_5035810452" evidence="3">
    <location>
        <begin position="22"/>
        <end position="535"/>
    </location>
</feature>
<evidence type="ECO:0000256" key="1">
    <source>
        <dbReference type="SAM" id="MobiDB-lite"/>
    </source>
</evidence>
<keyword evidence="2" id="KW-0812">Transmembrane</keyword>
<feature type="compositionally biased region" description="Polar residues" evidence="1">
    <location>
        <begin position="197"/>
        <end position="212"/>
    </location>
</feature>
<feature type="compositionally biased region" description="Basic and acidic residues" evidence="1">
    <location>
        <begin position="119"/>
        <end position="132"/>
    </location>
</feature>
<feature type="region of interest" description="Disordered" evidence="1">
    <location>
        <begin position="107"/>
        <end position="176"/>
    </location>
</feature>
<evidence type="ECO:0000313" key="5">
    <source>
        <dbReference type="RefSeq" id="XP_038835144.1"/>
    </source>
</evidence>
<feature type="transmembrane region" description="Helical" evidence="2">
    <location>
        <begin position="400"/>
        <end position="425"/>
    </location>
</feature>
<protein>
    <submittedName>
        <fullName evidence="5">Uncharacterized protein si:ch73-248e21.5</fullName>
    </submittedName>
</protein>
<proteinExistence type="predicted"/>
<feature type="region of interest" description="Disordered" evidence="1">
    <location>
        <begin position="196"/>
        <end position="217"/>
    </location>
</feature>
<feature type="compositionally biased region" description="Basic and acidic residues" evidence="1">
    <location>
        <begin position="153"/>
        <end position="170"/>
    </location>
</feature>
<name>A0A8U0Q4E2_SALNM</name>
<feature type="compositionally biased region" description="Polar residues" evidence="1">
    <location>
        <begin position="138"/>
        <end position="152"/>
    </location>
</feature>
<dbReference type="AlphaFoldDB" id="A0A8U0Q4E2"/>
<keyword evidence="2" id="KW-1133">Transmembrane helix</keyword>
<evidence type="ECO:0000256" key="2">
    <source>
        <dbReference type="SAM" id="Phobius"/>
    </source>
</evidence>
<organism evidence="4 5">
    <name type="scientific">Salvelinus namaycush</name>
    <name type="common">Lake trout</name>
    <name type="synonym">Salmo namaycush</name>
    <dbReference type="NCBI Taxonomy" id="8040"/>
    <lineage>
        <taxon>Eukaryota</taxon>
        <taxon>Metazoa</taxon>
        <taxon>Chordata</taxon>
        <taxon>Craniata</taxon>
        <taxon>Vertebrata</taxon>
        <taxon>Euteleostomi</taxon>
        <taxon>Actinopterygii</taxon>
        <taxon>Neopterygii</taxon>
        <taxon>Teleostei</taxon>
        <taxon>Protacanthopterygii</taxon>
        <taxon>Salmoniformes</taxon>
        <taxon>Salmonidae</taxon>
        <taxon>Salmoninae</taxon>
        <taxon>Salvelinus</taxon>
    </lineage>
</organism>
<keyword evidence="2" id="KW-0472">Membrane</keyword>
<accession>A0A8U0Q4E2</accession>